<dbReference type="Pfam" id="PF06580">
    <property type="entry name" value="His_kinase"/>
    <property type="match status" value="1"/>
</dbReference>
<evidence type="ECO:0000313" key="4">
    <source>
        <dbReference type="Proteomes" id="UP000192393"/>
    </source>
</evidence>
<dbReference type="EMBL" id="FWXS01000004">
    <property type="protein sequence ID" value="SMC61025.1"/>
    <property type="molecule type" value="Genomic_DNA"/>
</dbReference>
<accession>A0A1W2AK06</accession>
<dbReference type="GO" id="GO:0000155">
    <property type="term" value="F:phosphorelay sensor kinase activity"/>
    <property type="evidence" value="ECO:0007669"/>
    <property type="project" value="InterPro"/>
</dbReference>
<dbReference type="InterPro" id="IPR013783">
    <property type="entry name" value="Ig-like_fold"/>
</dbReference>
<dbReference type="AlphaFoldDB" id="A0A1W2AK06"/>
<gene>
    <name evidence="3" type="ORF">SAMN06296427_104237</name>
</gene>
<dbReference type="Proteomes" id="UP000192393">
    <property type="component" value="Unassembled WGS sequence"/>
</dbReference>
<keyword evidence="3" id="KW-0808">Transferase</keyword>
<evidence type="ECO:0000256" key="1">
    <source>
        <dbReference type="SAM" id="Phobius"/>
    </source>
</evidence>
<dbReference type="PANTHER" id="PTHR34220">
    <property type="entry name" value="SENSOR HISTIDINE KINASE YPDA"/>
    <property type="match status" value="1"/>
</dbReference>
<sequence length="986" mass="113425">MYSLQKVIYCLAFLIVLISVSGQKKYMDYNYSIKNGLNSDNILSTAISKSGELYLSTQRGISLYDGYRFQNHATVQTIIGSFIENDNFFFYFNTDGLCKIHQINDIPEILVKNIYTDSNPNNDQFNNLFIDSKKRIWGTDFENVKYYDPITKKVISFSLIPGNKHLDPETGIIETANGEIWIAAKNGLWVWKENAKELKPYPYSNFKNTSFQSIKKLSNGKVLLSTSQGKIFQINPITNELINLKSLPDNQMITGFEETSEGLALHGIHSVYLSKNNTYHLIYSSIDQTINHLTYDPKTHIIWLSTSKGLIKLLPVNPAISIYTFNERNAPVVSIAQDNQNTIWMIDAKGMLGTLNKNGLQPFNPSANFEYSSLNFSANQLFLSGTKEIKILKNNVFINLPLKDLSIQSQIVKTIITPQNELWIVFLSHEIQRYRWPSLEKIDEPINNKPEFWADNQWQDVVIDKSNRIWLAGWMPKSYGICYYDPANNEFIDVSKKEINPDKGKFVGDYFTKTGLGNENSLLFTAYGGWNRTDGNGKIIQKVDIHSYEIADTHLRGIAEDSKGNVYFATSEGLHIYRKDIDKVVRITQIDGLPSNFTLHSFYELNDGKIALGIEGGMVIIETENLLKTQLTQRLKLVQIKVNGESRSINSHHIELQKDERELILNFSDLSFLDSEKVNFRYKFSDEKNWHELGNNPELSLNHIQPGSYDITIEAWDNLGNIQSKNLNISILAHPPFTKSNLFYALLLTTLFAIIFLINRYLWKRKEKEQKYLRRIKEAEMQTLRSQMNPHFLFNTLNSINSYIIQNESETASAYLTTFSKLMRNILDNSKHEMISLKKEMQTLKLYLELESARLEHSFDYKFKIDPNIDSEYLQIPPLIIQPFTENAIWHGLRNRTDKGLLEVIVNEIDDETLQIIVQDNGIGREASRKLKKEQTQHKSYGIEITTERLKTLDPNNSVEINDLYDADETSAGTQIIITLKLKEND</sequence>
<dbReference type="Gene3D" id="2.60.40.10">
    <property type="entry name" value="Immunoglobulins"/>
    <property type="match status" value="1"/>
</dbReference>
<feature type="domain" description="Signal transduction histidine kinase internal region" evidence="2">
    <location>
        <begin position="779"/>
        <end position="858"/>
    </location>
</feature>
<dbReference type="SUPFAM" id="SSF55874">
    <property type="entry name" value="ATPase domain of HSP90 chaperone/DNA topoisomerase II/histidine kinase"/>
    <property type="match status" value="1"/>
</dbReference>
<name>A0A1W2AK06_9FLAO</name>
<keyword evidence="1" id="KW-0472">Membrane</keyword>
<dbReference type="InterPro" id="IPR036890">
    <property type="entry name" value="HATPase_C_sf"/>
</dbReference>
<keyword evidence="4" id="KW-1185">Reference proteome</keyword>
<proteinExistence type="predicted"/>
<keyword evidence="1" id="KW-0812">Transmembrane</keyword>
<dbReference type="STRING" id="1434700.SAMN06296427_104237"/>
<feature type="transmembrane region" description="Helical" evidence="1">
    <location>
        <begin position="742"/>
        <end position="763"/>
    </location>
</feature>
<dbReference type="Gene3D" id="2.130.10.10">
    <property type="entry name" value="YVTN repeat-like/Quinoprotein amine dehydrogenase"/>
    <property type="match status" value="2"/>
</dbReference>
<keyword evidence="3" id="KW-0418">Kinase</keyword>
<keyword evidence="1" id="KW-1133">Transmembrane helix</keyword>
<dbReference type="SUPFAM" id="SSF63829">
    <property type="entry name" value="Calcium-dependent phosphotriesterase"/>
    <property type="match status" value="1"/>
</dbReference>
<evidence type="ECO:0000259" key="2">
    <source>
        <dbReference type="Pfam" id="PF06580"/>
    </source>
</evidence>
<dbReference type="GO" id="GO:0016020">
    <property type="term" value="C:membrane"/>
    <property type="evidence" value="ECO:0007669"/>
    <property type="project" value="InterPro"/>
</dbReference>
<organism evidence="3 4">
    <name type="scientific">Moheibacter sediminis</name>
    <dbReference type="NCBI Taxonomy" id="1434700"/>
    <lineage>
        <taxon>Bacteria</taxon>
        <taxon>Pseudomonadati</taxon>
        <taxon>Bacteroidota</taxon>
        <taxon>Flavobacteriia</taxon>
        <taxon>Flavobacteriales</taxon>
        <taxon>Weeksellaceae</taxon>
        <taxon>Moheibacter</taxon>
    </lineage>
</organism>
<dbReference type="InterPro" id="IPR050640">
    <property type="entry name" value="Bact_2-comp_sensor_kinase"/>
</dbReference>
<reference evidence="3 4" key="1">
    <citation type="submission" date="2017-04" db="EMBL/GenBank/DDBJ databases">
        <authorList>
            <person name="Afonso C.L."/>
            <person name="Miller P.J."/>
            <person name="Scott M.A."/>
            <person name="Spackman E."/>
            <person name="Goraichik I."/>
            <person name="Dimitrov K.M."/>
            <person name="Suarez D.L."/>
            <person name="Swayne D.E."/>
        </authorList>
    </citation>
    <scope>NUCLEOTIDE SEQUENCE [LARGE SCALE GENOMIC DNA]</scope>
    <source>
        <strain evidence="3 4">CGMCC 1.12708</strain>
    </source>
</reference>
<dbReference type="InterPro" id="IPR010559">
    <property type="entry name" value="Sig_transdc_His_kin_internal"/>
</dbReference>
<evidence type="ECO:0000313" key="3">
    <source>
        <dbReference type="EMBL" id="SMC61025.1"/>
    </source>
</evidence>
<dbReference type="PANTHER" id="PTHR34220:SF7">
    <property type="entry name" value="SENSOR HISTIDINE KINASE YPDA"/>
    <property type="match status" value="1"/>
</dbReference>
<dbReference type="InterPro" id="IPR015943">
    <property type="entry name" value="WD40/YVTN_repeat-like_dom_sf"/>
</dbReference>
<dbReference type="RefSeq" id="WP_084017146.1">
    <property type="nucleotide sequence ID" value="NZ_FWXS01000004.1"/>
</dbReference>
<dbReference type="OrthoDB" id="9809670at2"/>
<dbReference type="Gene3D" id="3.30.565.10">
    <property type="entry name" value="Histidine kinase-like ATPase, C-terminal domain"/>
    <property type="match status" value="1"/>
</dbReference>
<protein>
    <submittedName>
        <fullName evidence="3">Histidine kinase</fullName>
    </submittedName>
</protein>